<proteinExistence type="predicted"/>
<organism evidence="2 3">
    <name type="scientific">Zooshikella ganghwensis</name>
    <dbReference type="NCBI Taxonomy" id="202772"/>
    <lineage>
        <taxon>Bacteria</taxon>
        <taxon>Pseudomonadati</taxon>
        <taxon>Pseudomonadota</taxon>
        <taxon>Gammaproteobacteria</taxon>
        <taxon>Oceanospirillales</taxon>
        <taxon>Zooshikellaceae</taxon>
        <taxon>Zooshikella</taxon>
    </lineage>
</organism>
<dbReference type="EMBL" id="NDXW01000001">
    <property type="protein sequence ID" value="RDH42405.1"/>
    <property type="molecule type" value="Genomic_DNA"/>
</dbReference>
<feature type="signal peptide" evidence="1">
    <location>
        <begin position="1"/>
        <end position="29"/>
    </location>
</feature>
<keyword evidence="3" id="KW-1185">Reference proteome</keyword>
<dbReference type="Proteomes" id="UP000257039">
    <property type="component" value="Unassembled WGS sequence"/>
</dbReference>
<reference evidence="2 3" key="1">
    <citation type="submission" date="2017-04" db="EMBL/GenBank/DDBJ databases">
        <title>Draft genome sequence of Zooshikella ganghwensis VG4 isolated from Red Sea sediments.</title>
        <authorList>
            <person name="Rehman Z."/>
            <person name="Alam I."/>
            <person name="Kamau A."/>
            <person name="Bajic V."/>
            <person name="Leiknes T."/>
        </authorList>
    </citation>
    <scope>NUCLEOTIDE SEQUENCE [LARGE SCALE GENOMIC DNA]</scope>
    <source>
        <strain evidence="2 3">VG4</strain>
    </source>
</reference>
<accession>A0A4P9VGW3</accession>
<evidence type="ECO:0000313" key="2">
    <source>
        <dbReference type="EMBL" id="RDH42405.1"/>
    </source>
</evidence>
<evidence type="ECO:0000313" key="3">
    <source>
        <dbReference type="Proteomes" id="UP000257039"/>
    </source>
</evidence>
<gene>
    <name evidence="2" type="ORF">B9G39_02525</name>
</gene>
<evidence type="ECO:0000256" key="1">
    <source>
        <dbReference type="SAM" id="SignalP"/>
    </source>
</evidence>
<protein>
    <submittedName>
        <fullName evidence="2">Uncharacterized protein</fullName>
    </submittedName>
</protein>
<feature type="chain" id="PRO_5020262209" evidence="1">
    <location>
        <begin position="30"/>
        <end position="270"/>
    </location>
</feature>
<sequence length="270" mass="30991">MLTKSWKLMRSLLAVTSIFLIILPHNVTAQDASEEVGLFFNQATYQCMLSQQVIKDYMLLGVEVDVAETSIEMKESIKAFDNMLKDFKRKELSETLKSAIEKLEQDWKKTKPLLTKRATKYGGEQLLSRNVDLYKSCSQFVETVAQGISSRYKNMMMVTAKQRILAQQMVLYYTAYAWGFREPQIEEALSKFNKEFNVGVILLSKNNTNVADINNAIKKIKSHWIYAKTGMSKYHEKKFVPHLVAASMGSIVRELNKVVSLYQDLIDRSV</sequence>
<comment type="caution">
    <text evidence="2">The sequence shown here is derived from an EMBL/GenBank/DDBJ whole genome shotgun (WGS) entry which is preliminary data.</text>
</comment>
<keyword evidence="1" id="KW-0732">Signal</keyword>
<dbReference type="RefSeq" id="WP_094785916.1">
    <property type="nucleotide sequence ID" value="NZ_NDXW01000001.1"/>
</dbReference>
<name>A0A4P9VGW3_9GAMM</name>
<dbReference type="AlphaFoldDB" id="A0A4P9VGW3"/>